<sequence>MQFKLSALTALLAASASVYADGISGSKVTNILQTLTKGARDLNSSLQGTQDTSSVGQTIISGEQKVIAEKQDAILSLAAEGGRGVTPKDQSAVCQSLLTYFKAEQELLLTIIEKRDIIQFPLETAPIATALDADQEMTDVCGFMSCVLSAHWAAMTTKDDDYFICVLFHKLASEWKDPFNEHTTEEEKERIRREILPKSNREIVENLSINAFALNWRYDDKDRTWNTGIEEANYLTRHVVEHLSIYSPDQDPTKIPFYLTSTEFTNELYGKCAKEFKRRLGLPQCDRPLFVLRNVVMSSFPTDNDFISTMVDYFCSVVEDGVRLCRKRNGRGPAIHRFVMQGTDEIFLAYRPSFHLGKHRQQIILAVELEDHAKSDCIEIRESNPQDPIFLKSSVEIDLRQMVSECERGSPVSFNGPEDYMPFYLYGSGKQWHISHMLLQAPNATFSAGNVSWMIDWPLRLIKDMLRKEPFSL</sequence>
<name>A0A0F0IE73_ASPPU</name>
<accession>A0A0F0IE73</accession>
<dbReference type="OrthoDB" id="2161780at2759"/>
<gene>
    <name evidence="2" type="ORF">P875_00021768</name>
</gene>
<dbReference type="AlphaFoldDB" id="A0A0F0IE73"/>
<feature type="signal peptide" evidence="1">
    <location>
        <begin position="1"/>
        <end position="20"/>
    </location>
</feature>
<evidence type="ECO:0000313" key="3">
    <source>
        <dbReference type="Proteomes" id="UP000033540"/>
    </source>
</evidence>
<feature type="chain" id="PRO_5002443145" evidence="1">
    <location>
        <begin position="21"/>
        <end position="473"/>
    </location>
</feature>
<reference evidence="2 3" key="1">
    <citation type="submission" date="2015-02" db="EMBL/GenBank/DDBJ databases">
        <title>Draft genome sequence of Aspergillus parasiticus SU-1.</title>
        <authorList>
            <person name="Yu J."/>
            <person name="Fedorova N."/>
            <person name="Yin Y."/>
            <person name="Losada L."/>
            <person name="Zafar N."/>
            <person name="Taujale R."/>
            <person name="Ehrlich K.C."/>
            <person name="Bhatnagar D."/>
            <person name="Cleveland T.E."/>
            <person name="Bennett J.W."/>
            <person name="Nierman W.C."/>
        </authorList>
    </citation>
    <scope>NUCLEOTIDE SEQUENCE [LARGE SCALE GENOMIC DNA]</scope>
    <source>
        <strain evidence="3">ATCC 56775 / NRRL 5862 / SRRC 143 / SU-1</strain>
    </source>
</reference>
<dbReference type="STRING" id="1403190.A0A0F0IE73"/>
<evidence type="ECO:0000256" key="1">
    <source>
        <dbReference type="SAM" id="SignalP"/>
    </source>
</evidence>
<proteinExistence type="predicted"/>
<comment type="caution">
    <text evidence="2">The sequence shown here is derived from an EMBL/GenBank/DDBJ whole genome shotgun (WGS) entry which is preliminary data.</text>
</comment>
<dbReference type="EMBL" id="JZEE01000321">
    <property type="protein sequence ID" value="KJK66099.1"/>
    <property type="molecule type" value="Genomic_DNA"/>
</dbReference>
<protein>
    <submittedName>
        <fullName evidence="2">Uncharacterized protein</fullName>
    </submittedName>
</protein>
<dbReference type="Proteomes" id="UP000033540">
    <property type="component" value="Unassembled WGS sequence"/>
</dbReference>
<keyword evidence="1" id="KW-0732">Signal</keyword>
<evidence type="ECO:0000313" key="2">
    <source>
        <dbReference type="EMBL" id="KJK66099.1"/>
    </source>
</evidence>
<organism evidence="2 3">
    <name type="scientific">Aspergillus parasiticus (strain ATCC 56775 / NRRL 5862 / SRRC 143 / SU-1)</name>
    <dbReference type="NCBI Taxonomy" id="1403190"/>
    <lineage>
        <taxon>Eukaryota</taxon>
        <taxon>Fungi</taxon>
        <taxon>Dikarya</taxon>
        <taxon>Ascomycota</taxon>
        <taxon>Pezizomycotina</taxon>
        <taxon>Eurotiomycetes</taxon>
        <taxon>Eurotiomycetidae</taxon>
        <taxon>Eurotiales</taxon>
        <taxon>Aspergillaceae</taxon>
        <taxon>Aspergillus</taxon>
        <taxon>Aspergillus subgen. Circumdati</taxon>
    </lineage>
</organism>